<evidence type="ECO:0000313" key="3">
    <source>
        <dbReference type="EMBL" id="HCO25046.1"/>
    </source>
</evidence>
<feature type="transmembrane region" description="Helical" evidence="1">
    <location>
        <begin position="20"/>
        <end position="39"/>
    </location>
</feature>
<dbReference type="InterPro" id="IPR011464">
    <property type="entry name" value="DUF1570"/>
</dbReference>
<keyword evidence="1" id="KW-0812">Transmembrane</keyword>
<dbReference type="EMBL" id="DQAY01000115">
    <property type="protein sequence ID" value="HCO25046.1"/>
    <property type="molecule type" value="Genomic_DNA"/>
</dbReference>
<evidence type="ECO:0000313" key="4">
    <source>
        <dbReference type="Proteomes" id="UP000263642"/>
    </source>
</evidence>
<comment type="caution">
    <text evidence="3">The sequence shown here is derived from an EMBL/GenBank/DDBJ whole genome shotgun (WGS) entry which is preliminary data.</text>
</comment>
<sequence>MKPENPVSQDKTSDMMSRVAFKAAVLNVCVLGCLLLSFGCRSVAKNQTVHLPARHSVSAEQLIVLSDFKLGQDHELFQDLIKLREDVAETLNIPLNSEQVTVYLFSNQEEYRNYLDLTYPGLPPRRAYFVGTPKELAVYTFWGDRIQEDLRHEFTHGLLHASLKTVPLWLDEGLAEYFEVAGNTPGQINRDHASRLSAALNNGWKPDMKRLEQLEKVSQMQRVDYQEAWAWVHFMLNSTPETRDTLLEYLAELKSNEKPEVLSARLPRNIPGVDERFLNYVASLNTFPTR</sequence>
<protein>
    <recommendedName>
        <fullName evidence="2">DUF1570 domain-containing protein</fullName>
    </recommendedName>
</protein>
<keyword evidence="1" id="KW-0472">Membrane</keyword>
<keyword evidence="1" id="KW-1133">Transmembrane helix</keyword>
<dbReference type="Proteomes" id="UP000263642">
    <property type="component" value="Unassembled WGS sequence"/>
</dbReference>
<proteinExistence type="predicted"/>
<name>A0A3D3R8Z0_9PLAN</name>
<feature type="domain" description="DUF1570" evidence="2">
    <location>
        <begin position="159"/>
        <end position="253"/>
    </location>
</feature>
<accession>A0A3D3R8Z0</accession>
<organism evidence="3 4">
    <name type="scientific">Gimesia maris</name>
    <dbReference type="NCBI Taxonomy" id="122"/>
    <lineage>
        <taxon>Bacteria</taxon>
        <taxon>Pseudomonadati</taxon>
        <taxon>Planctomycetota</taxon>
        <taxon>Planctomycetia</taxon>
        <taxon>Planctomycetales</taxon>
        <taxon>Planctomycetaceae</taxon>
        <taxon>Gimesia</taxon>
    </lineage>
</organism>
<dbReference type="Pfam" id="PF07607">
    <property type="entry name" value="DUF1570"/>
    <property type="match status" value="1"/>
</dbReference>
<evidence type="ECO:0000256" key="1">
    <source>
        <dbReference type="SAM" id="Phobius"/>
    </source>
</evidence>
<dbReference type="AlphaFoldDB" id="A0A3D3R8Z0"/>
<reference evidence="3 4" key="1">
    <citation type="journal article" date="2018" name="Nat. Biotechnol.">
        <title>A standardized bacterial taxonomy based on genome phylogeny substantially revises the tree of life.</title>
        <authorList>
            <person name="Parks D.H."/>
            <person name="Chuvochina M."/>
            <person name="Waite D.W."/>
            <person name="Rinke C."/>
            <person name="Skarshewski A."/>
            <person name="Chaumeil P.A."/>
            <person name="Hugenholtz P."/>
        </authorList>
    </citation>
    <scope>NUCLEOTIDE SEQUENCE [LARGE SCALE GENOMIC DNA]</scope>
    <source>
        <strain evidence="3">UBA9375</strain>
    </source>
</reference>
<gene>
    <name evidence="3" type="ORF">DIT97_19210</name>
</gene>
<dbReference type="Gene3D" id="1.10.390.20">
    <property type="match status" value="1"/>
</dbReference>
<evidence type="ECO:0000259" key="2">
    <source>
        <dbReference type="Pfam" id="PF07607"/>
    </source>
</evidence>